<evidence type="ECO:0000259" key="1">
    <source>
        <dbReference type="Pfam" id="PF19837"/>
    </source>
</evidence>
<accession>A0ABT8W0H9</accession>
<feature type="domain" description="DUF6316" evidence="1">
    <location>
        <begin position="4"/>
        <end position="54"/>
    </location>
</feature>
<reference evidence="2" key="1">
    <citation type="submission" date="2023-07" db="EMBL/GenBank/DDBJ databases">
        <title>Marinobacter sp. chi1 genome sequencing and assembly.</title>
        <authorList>
            <person name="Park S."/>
        </authorList>
    </citation>
    <scope>NUCLEOTIDE SEQUENCE</scope>
    <source>
        <strain evidence="2">Chi1</strain>
    </source>
</reference>
<dbReference type="EMBL" id="JAUMIS010000001">
    <property type="protein sequence ID" value="MDO3721739.1"/>
    <property type="molecule type" value="Genomic_DNA"/>
</dbReference>
<protein>
    <submittedName>
        <fullName evidence="2">DUF6316 family protein</fullName>
    </submittedName>
</protein>
<gene>
    <name evidence="2" type="ORF">QVZ43_08370</name>
</gene>
<comment type="caution">
    <text evidence="2">The sequence shown here is derived from an EMBL/GenBank/DDBJ whole genome shotgun (WGS) entry which is preliminary data.</text>
</comment>
<name>A0ABT8W0H9_9GAMM</name>
<evidence type="ECO:0000313" key="2">
    <source>
        <dbReference type="EMBL" id="MDO3721739.1"/>
    </source>
</evidence>
<sequence length="65" mass="7941">MEMRKGEGERHWFRSDRYALVNGKWFFQTREGTVEGPYDSHQEAQQVLLLYLRHSDDMLYQEARF</sequence>
<proteinExistence type="predicted"/>
<dbReference type="Proteomes" id="UP001168640">
    <property type="component" value="Unassembled WGS sequence"/>
</dbReference>
<keyword evidence="3" id="KW-1185">Reference proteome</keyword>
<dbReference type="InterPro" id="IPR045630">
    <property type="entry name" value="DUF6316"/>
</dbReference>
<dbReference type="Pfam" id="PF19837">
    <property type="entry name" value="DUF6316"/>
    <property type="match status" value="1"/>
</dbReference>
<evidence type="ECO:0000313" key="3">
    <source>
        <dbReference type="Proteomes" id="UP001168640"/>
    </source>
</evidence>
<organism evidence="2 3">
    <name type="scientific">Marinobacter suaedae</name>
    <dbReference type="NCBI Taxonomy" id="3057675"/>
    <lineage>
        <taxon>Bacteria</taxon>
        <taxon>Pseudomonadati</taxon>
        <taxon>Pseudomonadota</taxon>
        <taxon>Gammaproteobacteria</taxon>
        <taxon>Pseudomonadales</taxon>
        <taxon>Marinobacteraceae</taxon>
        <taxon>Marinobacter</taxon>
    </lineage>
</organism>